<gene>
    <name evidence="2" type="ORF">NCTC11343_04458</name>
</gene>
<accession>A0A2X2LSE8</accession>
<dbReference type="Proteomes" id="UP000251241">
    <property type="component" value="Unassembled WGS sequence"/>
</dbReference>
<name>A0A2X2LSE8_SPHMU</name>
<feature type="signal peptide" evidence="1">
    <location>
        <begin position="1"/>
        <end position="29"/>
    </location>
</feature>
<dbReference type="EMBL" id="UAUU01000011">
    <property type="protein sequence ID" value="SPZ92410.1"/>
    <property type="molecule type" value="Genomic_DNA"/>
</dbReference>
<proteinExistence type="predicted"/>
<evidence type="ECO:0000313" key="2">
    <source>
        <dbReference type="EMBL" id="SPZ92410.1"/>
    </source>
</evidence>
<reference evidence="2 3" key="1">
    <citation type="submission" date="2018-06" db="EMBL/GenBank/DDBJ databases">
        <authorList>
            <consortium name="Pathogen Informatics"/>
            <person name="Doyle S."/>
        </authorList>
    </citation>
    <scope>NUCLEOTIDE SEQUENCE [LARGE SCALE GENOMIC DNA]</scope>
    <source>
        <strain evidence="2 3">NCTC11343</strain>
    </source>
</reference>
<keyword evidence="1" id="KW-0732">Signal</keyword>
<dbReference type="AlphaFoldDB" id="A0A2X2LSE8"/>
<sequence length="351" mass="40929">MRKESKSTSFIKKILGLISLILMVTNSKAQQVTHYFPNGKDKAKTISGQYGGNSGICLFEDGRFLLYGYATSVFGFYVFEKDYLLFYPDEAPLFQLYGRHKPNFTDSTCINLAGFEEGKTYVQFDNDSTHRVFNDKANCFSPPFVHQESKPVQSLKFIVQNQLMEHDSTYQVFQYSNEEKFNDFIAVYNRPQRARQHFSAFLYLAEGNKLAIRLSNYGGERGFLKENQDGSNQEHWHEILTMKKDYDQANYIDPLAIFSNAYYTLFYPDLEQYVLDTVNNRYVSKFASDNEAYFAGNPEQDDRYLNKYIRQNLLLLKDEQFDPSKLSITSLFFSRCEESEKPDHDEYGPQQ</sequence>
<evidence type="ECO:0008006" key="4">
    <source>
        <dbReference type="Google" id="ProtNLM"/>
    </source>
</evidence>
<evidence type="ECO:0000256" key="1">
    <source>
        <dbReference type="SAM" id="SignalP"/>
    </source>
</evidence>
<feature type="chain" id="PRO_5015857213" description="Preprotein translocase subunit SecD" evidence="1">
    <location>
        <begin position="30"/>
        <end position="351"/>
    </location>
</feature>
<organism evidence="2 3">
    <name type="scientific">Sphingobacterium multivorum</name>
    <dbReference type="NCBI Taxonomy" id="28454"/>
    <lineage>
        <taxon>Bacteria</taxon>
        <taxon>Pseudomonadati</taxon>
        <taxon>Bacteroidota</taxon>
        <taxon>Sphingobacteriia</taxon>
        <taxon>Sphingobacteriales</taxon>
        <taxon>Sphingobacteriaceae</taxon>
        <taxon>Sphingobacterium</taxon>
    </lineage>
</organism>
<evidence type="ECO:0000313" key="3">
    <source>
        <dbReference type="Proteomes" id="UP000251241"/>
    </source>
</evidence>
<protein>
    <recommendedName>
        <fullName evidence="4">Preprotein translocase subunit SecD</fullName>
    </recommendedName>
</protein>